<dbReference type="SUPFAM" id="SSF55961">
    <property type="entry name" value="Bet v1-like"/>
    <property type="match status" value="1"/>
</dbReference>
<gene>
    <name evidence="3" type="ORF">BC739_009155</name>
</gene>
<protein>
    <recommendedName>
        <fullName evidence="5">SRPBCC family protein</fullName>
    </recommendedName>
</protein>
<evidence type="ECO:0000256" key="1">
    <source>
        <dbReference type="SAM" id="MobiDB-lite"/>
    </source>
</evidence>
<evidence type="ECO:0008006" key="5">
    <source>
        <dbReference type="Google" id="ProtNLM"/>
    </source>
</evidence>
<dbReference type="EMBL" id="JACJID010000010">
    <property type="protein sequence ID" value="MBA8931896.1"/>
    <property type="molecule type" value="Genomic_DNA"/>
</dbReference>
<sequence>MRRLYAEARIHTDLDTLWRHTQDPATHARWDGRFGRIEYQPGTDPQRFTYALFGVGGVGVTVGERHKADGTRTSALRFSSANPLSPIRRGAGHWRYVPERTGVRFLTGYDYEPGWGKAADLLVRPFMGWLTAWSFDRLRLWLERGIPPEHSRNQALAEVLARAMLTTVGSAHGLLAGLAVAGLVLLIPPLPTTPAARRCLRSAPKSSTPKSSTPKAGAKASDPMSTNPKPSAPDHIPTTLDLLEQP</sequence>
<evidence type="ECO:0000313" key="4">
    <source>
        <dbReference type="Proteomes" id="UP000517916"/>
    </source>
</evidence>
<feature type="transmembrane region" description="Helical" evidence="2">
    <location>
        <begin position="171"/>
        <end position="190"/>
    </location>
</feature>
<comment type="caution">
    <text evidence="3">The sequence shown here is derived from an EMBL/GenBank/DDBJ whole genome shotgun (WGS) entry which is preliminary data.</text>
</comment>
<keyword evidence="2" id="KW-0812">Transmembrane</keyword>
<accession>A0ABR6BZ54</accession>
<name>A0ABR6BZ54_9PSEU</name>
<feature type="region of interest" description="Disordered" evidence="1">
    <location>
        <begin position="199"/>
        <end position="246"/>
    </location>
</feature>
<feature type="compositionally biased region" description="Low complexity" evidence="1">
    <location>
        <begin position="202"/>
        <end position="216"/>
    </location>
</feature>
<keyword evidence="2" id="KW-0472">Membrane</keyword>
<dbReference type="Proteomes" id="UP000517916">
    <property type="component" value="Unassembled WGS sequence"/>
</dbReference>
<reference evidence="3 4" key="1">
    <citation type="submission" date="2020-08" db="EMBL/GenBank/DDBJ databases">
        <title>Genomic Encyclopedia of Archaeal and Bacterial Type Strains, Phase II (KMG-II): from individual species to whole genera.</title>
        <authorList>
            <person name="Goeker M."/>
        </authorList>
    </citation>
    <scope>NUCLEOTIDE SEQUENCE [LARGE SCALE GENOMIC DNA]</scope>
    <source>
        <strain evidence="3 4">DSM 43850</strain>
    </source>
</reference>
<evidence type="ECO:0000313" key="3">
    <source>
        <dbReference type="EMBL" id="MBA8931896.1"/>
    </source>
</evidence>
<keyword evidence="4" id="KW-1185">Reference proteome</keyword>
<dbReference type="RefSeq" id="WP_318296985.1">
    <property type="nucleotide sequence ID" value="NZ_BAAABQ010000061.1"/>
</dbReference>
<proteinExistence type="predicted"/>
<organism evidence="3 4">
    <name type="scientific">Kutzneria viridogrisea</name>
    <dbReference type="NCBI Taxonomy" id="47990"/>
    <lineage>
        <taxon>Bacteria</taxon>
        <taxon>Bacillati</taxon>
        <taxon>Actinomycetota</taxon>
        <taxon>Actinomycetes</taxon>
        <taxon>Pseudonocardiales</taxon>
        <taxon>Pseudonocardiaceae</taxon>
        <taxon>Kutzneria</taxon>
    </lineage>
</organism>
<keyword evidence="2" id="KW-1133">Transmembrane helix</keyword>
<evidence type="ECO:0000256" key="2">
    <source>
        <dbReference type="SAM" id="Phobius"/>
    </source>
</evidence>